<keyword evidence="2" id="KW-0812">Transmembrane</keyword>
<feature type="region of interest" description="Disordered" evidence="1">
    <location>
        <begin position="274"/>
        <end position="299"/>
    </location>
</feature>
<sequence length="330" mass="36227">MEWTYSVYMGVTYGISCTLFVVISTGVVFIYSCSKTGKEFINKRVIGVDPPDVEDDENDDVKKKRMKIKEDVPSEKKPDDDDDTNGNKLIGGLFCILAVMTLSIAAALIFEGCFLANARLLPDDNCPDYPMDCFVFNQIADPQPITQSASFRCLPTNKTQFPSGASNGIAVCFGWIIKLQTTKNILDQFGICTGLIGLFTTLLAIIIYLGKSIKTIVLSCIFIVASIVTIILLAVFKWSFAPLTYAVLVLGITLGIFGVCLYFILPKPIDKNTNQPTPEPNKSPIDSPPHTVVPVSMSYTPKTTAAYRNKVAERQSKVFPESTSPSNIKQ</sequence>
<feature type="transmembrane region" description="Helical" evidence="2">
    <location>
        <begin position="89"/>
        <end position="110"/>
    </location>
</feature>
<evidence type="ECO:0000256" key="1">
    <source>
        <dbReference type="SAM" id="MobiDB-lite"/>
    </source>
</evidence>
<dbReference type="Proteomes" id="UP000663877">
    <property type="component" value="Unassembled WGS sequence"/>
</dbReference>
<reference evidence="3" key="1">
    <citation type="submission" date="2021-02" db="EMBL/GenBank/DDBJ databases">
        <authorList>
            <person name="Nowell W R."/>
        </authorList>
    </citation>
    <scope>NUCLEOTIDE SEQUENCE</scope>
</reference>
<feature type="region of interest" description="Disordered" evidence="1">
    <location>
        <begin position="52"/>
        <end position="83"/>
    </location>
</feature>
<dbReference type="OrthoDB" id="10044696at2759"/>
<feature type="transmembrane region" description="Helical" evidence="2">
    <location>
        <begin position="188"/>
        <end position="209"/>
    </location>
</feature>
<dbReference type="EMBL" id="CAJNOI010000481">
    <property type="protein sequence ID" value="CAF1290016.1"/>
    <property type="molecule type" value="Genomic_DNA"/>
</dbReference>
<protein>
    <submittedName>
        <fullName evidence="3">Uncharacterized protein</fullName>
    </submittedName>
</protein>
<keyword evidence="2" id="KW-0472">Membrane</keyword>
<accession>A0A815CNG5</accession>
<feature type="transmembrane region" description="Helical" evidence="2">
    <location>
        <begin position="12"/>
        <end position="34"/>
    </location>
</feature>
<proteinExistence type="predicted"/>
<feature type="transmembrane region" description="Helical" evidence="2">
    <location>
        <begin position="216"/>
        <end position="236"/>
    </location>
</feature>
<comment type="caution">
    <text evidence="3">The sequence shown here is derived from an EMBL/GenBank/DDBJ whole genome shotgun (WGS) entry which is preliminary data.</text>
</comment>
<organism evidence="3 6">
    <name type="scientific">Adineta steineri</name>
    <dbReference type="NCBI Taxonomy" id="433720"/>
    <lineage>
        <taxon>Eukaryota</taxon>
        <taxon>Metazoa</taxon>
        <taxon>Spiralia</taxon>
        <taxon>Gnathifera</taxon>
        <taxon>Rotifera</taxon>
        <taxon>Eurotatoria</taxon>
        <taxon>Bdelloidea</taxon>
        <taxon>Adinetida</taxon>
        <taxon>Adinetidae</taxon>
        <taxon>Adineta</taxon>
    </lineage>
</organism>
<dbReference type="EMBL" id="CAJNOM010000825">
    <property type="protein sequence ID" value="CAF1568482.1"/>
    <property type="molecule type" value="Genomic_DNA"/>
</dbReference>
<evidence type="ECO:0000313" key="5">
    <source>
        <dbReference type="Proteomes" id="UP000663832"/>
    </source>
</evidence>
<name>A0A815CNG5_9BILA</name>
<dbReference type="Proteomes" id="UP000663832">
    <property type="component" value="Unassembled WGS sequence"/>
</dbReference>
<evidence type="ECO:0000313" key="3">
    <source>
        <dbReference type="EMBL" id="CAF1290016.1"/>
    </source>
</evidence>
<dbReference type="AlphaFoldDB" id="A0A815CNG5"/>
<evidence type="ECO:0000256" key="2">
    <source>
        <dbReference type="SAM" id="Phobius"/>
    </source>
</evidence>
<evidence type="ECO:0000313" key="6">
    <source>
        <dbReference type="Proteomes" id="UP000663877"/>
    </source>
</evidence>
<evidence type="ECO:0000313" key="4">
    <source>
        <dbReference type="EMBL" id="CAF1568482.1"/>
    </source>
</evidence>
<feature type="compositionally biased region" description="Basic and acidic residues" evidence="1">
    <location>
        <begin position="68"/>
        <end position="79"/>
    </location>
</feature>
<feature type="transmembrane region" description="Helical" evidence="2">
    <location>
        <begin position="242"/>
        <end position="265"/>
    </location>
</feature>
<gene>
    <name evidence="3" type="ORF">BJG266_LOCUS31692</name>
    <name evidence="4" type="ORF">QVE165_LOCUS48568</name>
</gene>
<keyword evidence="2" id="KW-1133">Transmembrane helix</keyword>
<keyword evidence="5" id="KW-1185">Reference proteome</keyword>